<evidence type="ECO:0000313" key="1">
    <source>
        <dbReference type="EMBL" id="BAQ50313.1"/>
    </source>
</evidence>
<evidence type="ECO:0000313" key="2">
    <source>
        <dbReference type="Proteomes" id="UP000061432"/>
    </source>
</evidence>
<dbReference type="AlphaFoldDB" id="A0A0C6FPV3"/>
<gene>
    <name evidence="1" type="ORF">Maq22A_3p50310</name>
</gene>
<organism evidence="1 2">
    <name type="scientific">Methylobacterium aquaticum</name>
    <dbReference type="NCBI Taxonomy" id="270351"/>
    <lineage>
        <taxon>Bacteria</taxon>
        <taxon>Pseudomonadati</taxon>
        <taxon>Pseudomonadota</taxon>
        <taxon>Alphaproteobacteria</taxon>
        <taxon>Hyphomicrobiales</taxon>
        <taxon>Methylobacteriaceae</taxon>
        <taxon>Methylobacterium</taxon>
    </lineage>
</organism>
<name>A0A0C6FPV3_9HYPH</name>
<geneLocation type="plasmid" evidence="2">
    <name>pMaq22A_3p DNA</name>
</geneLocation>
<proteinExistence type="predicted"/>
<keyword evidence="1" id="KW-0614">Plasmid</keyword>
<dbReference type="PATRIC" id="fig|270351.10.peg.7497"/>
<reference evidence="1 2" key="1">
    <citation type="journal article" date="2015" name="Genome Announc.">
        <title>Complete Genome Sequence of Methylobacterium aquaticum Strain 22A, Isolated from Racomitrium japonicum Moss.</title>
        <authorList>
            <person name="Tani A."/>
            <person name="Ogura Y."/>
            <person name="Hayashi T."/>
            <person name="Kimbara K."/>
        </authorList>
    </citation>
    <scope>NUCLEOTIDE SEQUENCE [LARGE SCALE GENOMIC DNA]</scope>
    <source>
        <strain evidence="1 2">MA-22A</strain>
        <plasmid evidence="2">Plasmid pMaq22A_3p DNA</plasmid>
    </source>
</reference>
<dbReference type="KEGG" id="maqu:Maq22A_3p50310"/>
<dbReference type="EMBL" id="AP014707">
    <property type="protein sequence ID" value="BAQ50313.1"/>
    <property type="molecule type" value="Genomic_DNA"/>
</dbReference>
<dbReference type="RefSeq" id="WP_145984801.1">
    <property type="nucleotide sequence ID" value="NZ_AP014707.1"/>
</dbReference>
<dbReference type="Proteomes" id="UP000061432">
    <property type="component" value="Plasmid pMaq22A_3p"/>
</dbReference>
<reference evidence="2" key="2">
    <citation type="submission" date="2015-01" db="EMBL/GenBank/DDBJ databases">
        <title>Complete genome sequence of Methylobacterium aquaticum strain 22A.</title>
        <authorList>
            <person name="Tani A."/>
            <person name="Ogura Y."/>
            <person name="Hayashi T."/>
        </authorList>
    </citation>
    <scope>NUCLEOTIDE SEQUENCE [LARGE SCALE GENOMIC DNA]</scope>
    <source>
        <strain evidence="2">MA-22A</strain>
        <plasmid evidence="2">Plasmid pMaq22A_3p DNA</plasmid>
    </source>
</reference>
<protein>
    <submittedName>
        <fullName evidence="1">Uncharacterized protein</fullName>
    </submittedName>
</protein>
<sequence length="276" mass="28673">MAVRTANPALTSDAVAKIGFDALVGAENYKIHAYSAFTLLFMMNSGVDPKRLRANLAVRAAETGVIAENTWQSYVKGVETAADKFSTHLASDPEFLTIRDMGPEDAVEAVRRLYEAVNVVSGSDIREWSKLEGFEPLDKAGLKAKRAAEAKARKLAAQKAEADAFFAKAPWAGAEAEAGAGEAAPADPMAALAALLSTLDEASTLKALEAVNARLATMAKAKAAAPAPTVAPVLADDATPHPLSALGRVVPAKLKGDALDSAAMAAKPPVRPNKAA</sequence>
<accession>A0A0C6FPV3</accession>
<dbReference type="OrthoDB" id="9994129at2"/>